<dbReference type="GO" id="GO:0016491">
    <property type="term" value="F:oxidoreductase activity"/>
    <property type="evidence" value="ECO:0007669"/>
    <property type="project" value="UniProtKB-KW"/>
</dbReference>
<dbReference type="Proteomes" id="UP001154252">
    <property type="component" value="Unassembled WGS sequence"/>
</dbReference>
<evidence type="ECO:0000256" key="1">
    <source>
        <dbReference type="ARBA" id="ARBA00023002"/>
    </source>
</evidence>
<dbReference type="Gene3D" id="3.20.20.100">
    <property type="entry name" value="NADP-dependent oxidoreductase domain"/>
    <property type="match status" value="1"/>
</dbReference>
<comment type="caution">
    <text evidence="4">The sequence shown here is derived from an EMBL/GenBank/DDBJ whole genome shotgun (WGS) entry which is preliminary data.</text>
</comment>
<keyword evidence="1" id="KW-0560">Oxidoreductase</keyword>
<evidence type="ECO:0000313" key="4">
    <source>
        <dbReference type="EMBL" id="CAG8894266.1"/>
    </source>
</evidence>
<organism evidence="4 5">
    <name type="scientific">Penicillium egyptiacum</name>
    <dbReference type="NCBI Taxonomy" id="1303716"/>
    <lineage>
        <taxon>Eukaryota</taxon>
        <taxon>Fungi</taxon>
        <taxon>Dikarya</taxon>
        <taxon>Ascomycota</taxon>
        <taxon>Pezizomycotina</taxon>
        <taxon>Eurotiomycetes</taxon>
        <taxon>Eurotiomycetidae</taxon>
        <taxon>Eurotiales</taxon>
        <taxon>Aspergillaceae</taxon>
        <taxon>Penicillium</taxon>
    </lineage>
</organism>
<dbReference type="SUPFAM" id="SSF51430">
    <property type="entry name" value="NAD(P)-linked oxidoreductase"/>
    <property type="match status" value="1"/>
</dbReference>
<protein>
    <recommendedName>
        <fullName evidence="3">NADP-dependent oxidoreductase domain-containing protein</fullName>
    </recommendedName>
</protein>
<proteinExistence type="inferred from homology"/>
<dbReference type="PANTHER" id="PTHR43364">
    <property type="entry name" value="NADH-SPECIFIC METHYLGLYOXAL REDUCTASE-RELATED"/>
    <property type="match status" value="1"/>
</dbReference>
<keyword evidence="5" id="KW-1185">Reference proteome</keyword>
<sequence>MAPNNGKICCGGGEALSLIEHAYKRCINTWDTADILPHGKSEEIVGKALKKFNIPRSRVTILTKRFFGVQEEGKQTSISVTSGDQGEWANPVGLSRRRIFDAVEASVQRLRTYIDVLQIRRLDRETPREEIMRALDDVVESGKVRYVRASSMAAWEFQSLQGIAVRNGWYQFISMQNYHNLLDREEEREIIPYCQDAGIGLISWSPLARGVSARSPLACP</sequence>
<dbReference type="Pfam" id="PF00248">
    <property type="entry name" value="Aldo_ket_red"/>
    <property type="match status" value="1"/>
</dbReference>
<dbReference type="InterPro" id="IPR023210">
    <property type="entry name" value="NADP_OxRdtase_dom"/>
</dbReference>
<name>A0A9W4KE05_9EURO</name>
<evidence type="ECO:0000256" key="2">
    <source>
        <dbReference type="ARBA" id="ARBA00038157"/>
    </source>
</evidence>
<dbReference type="InterPro" id="IPR050523">
    <property type="entry name" value="AKR_Detox_Biosynth"/>
</dbReference>
<comment type="similarity">
    <text evidence="2">Belongs to the aldo/keto reductase family. Aldo/keto reductase 2 subfamily.</text>
</comment>
<accession>A0A9W4KE05</accession>
<dbReference type="InterPro" id="IPR036812">
    <property type="entry name" value="NAD(P)_OxRdtase_dom_sf"/>
</dbReference>
<dbReference type="AlphaFoldDB" id="A0A9W4KE05"/>
<evidence type="ECO:0000313" key="5">
    <source>
        <dbReference type="Proteomes" id="UP001154252"/>
    </source>
</evidence>
<gene>
    <name evidence="4" type="ORF">PEGY_LOCUS3815</name>
</gene>
<reference evidence="4" key="1">
    <citation type="submission" date="2021-07" db="EMBL/GenBank/DDBJ databases">
        <authorList>
            <person name="Branca A.L. A."/>
        </authorList>
    </citation>
    <scope>NUCLEOTIDE SEQUENCE</scope>
</reference>
<evidence type="ECO:0000259" key="3">
    <source>
        <dbReference type="Pfam" id="PF00248"/>
    </source>
</evidence>
<dbReference type="PANTHER" id="PTHR43364:SF15">
    <property type="entry name" value="ARYL-ALCOHOL DEHYDROGENASE AAD16-RELATED"/>
    <property type="match status" value="1"/>
</dbReference>
<feature type="domain" description="NADP-dependent oxidoreductase" evidence="3">
    <location>
        <begin position="14"/>
        <end position="211"/>
    </location>
</feature>
<dbReference type="OrthoDB" id="1720422at2759"/>
<dbReference type="EMBL" id="CAJVRC010000848">
    <property type="protein sequence ID" value="CAG8894266.1"/>
    <property type="molecule type" value="Genomic_DNA"/>
</dbReference>